<feature type="non-terminal residue" evidence="2">
    <location>
        <position position="1"/>
    </location>
</feature>
<proteinExistence type="predicted"/>
<feature type="region of interest" description="Disordered" evidence="1">
    <location>
        <begin position="1"/>
        <end position="25"/>
    </location>
</feature>
<accession>A0A0B6Y471</accession>
<protein>
    <submittedName>
        <fullName evidence="2">Uncharacterized protein</fullName>
    </submittedName>
</protein>
<dbReference type="EMBL" id="HACG01004232">
    <property type="protein sequence ID" value="CEK51097.1"/>
    <property type="molecule type" value="Transcribed_RNA"/>
</dbReference>
<feature type="non-terminal residue" evidence="2">
    <location>
        <position position="75"/>
    </location>
</feature>
<name>A0A0B6Y471_9EUPU</name>
<dbReference type="AlphaFoldDB" id="A0A0B6Y471"/>
<reference evidence="2" key="1">
    <citation type="submission" date="2014-12" db="EMBL/GenBank/DDBJ databases">
        <title>Insight into the proteome of Arion vulgaris.</title>
        <authorList>
            <person name="Aradska J."/>
            <person name="Bulat T."/>
            <person name="Smidak R."/>
            <person name="Sarate P."/>
            <person name="Gangsoo J."/>
            <person name="Sialana F."/>
            <person name="Bilban M."/>
            <person name="Lubec G."/>
        </authorList>
    </citation>
    <scope>NUCLEOTIDE SEQUENCE</scope>
    <source>
        <tissue evidence="2">Skin</tissue>
    </source>
</reference>
<feature type="compositionally biased region" description="Basic and acidic residues" evidence="1">
    <location>
        <begin position="45"/>
        <end position="59"/>
    </location>
</feature>
<feature type="region of interest" description="Disordered" evidence="1">
    <location>
        <begin position="45"/>
        <end position="75"/>
    </location>
</feature>
<sequence length="75" mass="8756">CAMCENPMPDGISHVERDNDDENGNEYVENLRRDSFLDMLEELKQSKTQDDDEQTKMLDENNDYALDLQTANKTR</sequence>
<gene>
    <name evidence="2" type="primary">ORF12481</name>
</gene>
<evidence type="ECO:0000313" key="2">
    <source>
        <dbReference type="EMBL" id="CEK51097.1"/>
    </source>
</evidence>
<evidence type="ECO:0000256" key="1">
    <source>
        <dbReference type="SAM" id="MobiDB-lite"/>
    </source>
</evidence>
<organism evidence="2">
    <name type="scientific">Arion vulgaris</name>
    <dbReference type="NCBI Taxonomy" id="1028688"/>
    <lineage>
        <taxon>Eukaryota</taxon>
        <taxon>Metazoa</taxon>
        <taxon>Spiralia</taxon>
        <taxon>Lophotrochozoa</taxon>
        <taxon>Mollusca</taxon>
        <taxon>Gastropoda</taxon>
        <taxon>Heterobranchia</taxon>
        <taxon>Euthyneura</taxon>
        <taxon>Panpulmonata</taxon>
        <taxon>Eupulmonata</taxon>
        <taxon>Stylommatophora</taxon>
        <taxon>Helicina</taxon>
        <taxon>Arionoidea</taxon>
        <taxon>Arionidae</taxon>
        <taxon>Arion</taxon>
    </lineage>
</organism>